<feature type="compositionally biased region" description="Basic and acidic residues" evidence="1">
    <location>
        <begin position="34"/>
        <end position="44"/>
    </location>
</feature>
<evidence type="ECO:0000256" key="1">
    <source>
        <dbReference type="SAM" id="MobiDB-lite"/>
    </source>
</evidence>
<evidence type="ECO:0000313" key="5">
    <source>
        <dbReference type="Proteomes" id="UP001440612"/>
    </source>
</evidence>
<accession>A0ABZ2V5T6</accession>
<organism evidence="4 5">
    <name type="scientific">Yoonia phaeophyticola</name>
    <dbReference type="NCBI Taxonomy" id="3137369"/>
    <lineage>
        <taxon>Bacteria</taxon>
        <taxon>Pseudomonadati</taxon>
        <taxon>Pseudomonadota</taxon>
        <taxon>Alphaproteobacteria</taxon>
        <taxon>Rhodobacterales</taxon>
        <taxon>Paracoccaceae</taxon>
        <taxon>Yoonia</taxon>
    </lineage>
</organism>
<keyword evidence="4" id="KW-0862">Zinc</keyword>
<keyword evidence="5" id="KW-1185">Reference proteome</keyword>
<keyword evidence="4" id="KW-0479">Metal-binding</keyword>
<dbReference type="PANTHER" id="PTHR33678">
    <property type="entry name" value="BLL1576 PROTEIN"/>
    <property type="match status" value="1"/>
</dbReference>
<reference evidence="5" key="1">
    <citation type="submission" date="2024-04" db="EMBL/GenBank/DDBJ databases">
        <title>Phylogenomic analyses of a clade within the roseobacter group suggest taxonomic reassignments of species of the genera Aestuariivita, Citreicella, Loktanella, Nautella, Pelagibaca, Ruegeria, Thalassobius, Thiobacimonas and Tropicibacter, and the proposal o.</title>
        <authorList>
            <person name="Jeon C.O."/>
        </authorList>
    </citation>
    <scope>NUCLEOTIDE SEQUENCE [LARGE SCALE GENOMIC DNA]</scope>
    <source>
        <strain evidence="5">BS5-3</strain>
    </source>
</reference>
<feature type="domain" description="Transposase TnpC homeodomain" evidence="3">
    <location>
        <begin position="16"/>
        <end position="93"/>
    </location>
</feature>
<feature type="domain" description="Transposase IS66 zinc-finger binding" evidence="2">
    <location>
        <begin position="104"/>
        <end position="145"/>
    </location>
</feature>
<gene>
    <name evidence="4" type="ORF">AABB29_02170</name>
</gene>
<feature type="region of interest" description="Disordered" evidence="1">
    <location>
        <begin position="26"/>
        <end position="80"/>
    </location>
</feature>
<dbReference type="Pfam" id="PF13005">
    <property type="entry name" value="zf-IS66"/>
    <property type="match status" value="1"/>
</dbReference>
<dbReference type="EMBL" id="CP150951">
    <property type="protein sequence ID" value="WZC49485.1"/>
    <property type="molecule type" value="Genomic_DNA"/>
</dbReference>
<protein>
    <submittedName>
        <fullName evidence="4">IS66 family transposase zinc-finger binding domain-containing protein</fullName>
    </submittedName>
</protein>
<dbReference type="InterPro" id="IPR024474">
    <property type="entry name" value="Znf_dom_IS66"/>
</dbReference>
<dbReference type="Pfam" id="PF13007">
    <property type="entry name" value="LZ_Tnp_IS66"/>
    <property type="match status" value="1"/>
</dbReference>
<proteinExistence type="predicted"/>
<evidence type="ECO:0000259" key="3">
    <source>
        <dbReference type="Pfam" id="PF13007"/>
    </source>
</evidence>
<dbReference type="Proteomes" id="UP001440612">
    <property type="component" value="Chromosome"/>
</dbReference>
<name>A0ABZ2V5T6_9RHOB</name>
<keyword evidence="4" id="KW-0863">Zinc-finger</keyword>
<sequence>MFDLLGDLKMRCAVWRFRARLNKSRDMQFGQSSEKVKNEKTKDDDGVDSVGIPTDGSKLNSGGAKAQPEANKPKPRGMLGRQAVEIPAHLPRNKFTISPSTGSVCECGCGMALIGEQTIERLTYKPAEVRVIEERYPKYVCRNCDRLVQAPVPNPRESCGRLCG</sequence>
<dbReference type="InterPro" id="IPR024463">
    <property type="entry name" value="Transposase_TnpC_homeodom"/>
</dbReference>
<evidence type="ECO:0000259" key="2">
    <source>
        <dbReference type="Pfam" id="PF13005"/>
    </source>
</evidence>
<dbReference type="InterPro" id="IPR052344">
    <property type="entry name" value="Transposase-related"/>
</dbReference>
<dbReference type="RefSeq" id="WP_341367595.1">
    <property type="nucleotide sequence ID" value="NZ_CP150951.2"/>
</dbReference>
<dbReference type="GO" id="GO:0008270">
    <property type="term" value="F:zinc ion binding"/>
    <property type="evidence" value="ECO:0007669"/>
    <property type="project" value="UniProtKB-KW"/>
</dbReference>
<dbReference type="PANTHER" id="PTHR33678:SF1">
    <property type="entry name" value="BLL1576 PROTEIN"/>
    <property type="match status" value="1"/>
</dbReference>
<evidence type="ECO:0000313" key="4">
    <source>
        <dbReference type="EMBL" id="WZC49485.1"/>
    </source>
</evidence>